<comment type="cofactor">
    <cofactor evidence="1">
        <name>FAD</name>
        <dbReference type="ChEBI" id="CHEBI:57692"/>
    </cofactor>
</comment>
<dbReference type="Proteomes" id="UP001229025">
    <property type="component" value="Unassembled WGS sequence"/>
</dbReference>
<dbReference type="EMBL" id="JASCSA010000020">
    <property type="protein sequence ID" value="MDI5885978.1"/>
    <property type="molecule type" value="Genomic_DNA"/>
</dbReference>
<evidence type="ECO:0000256" key="9">
    <source>
        <dbReference type="ARBA" id="ARBA00023221"/>
    </source>
</evidence>
<reference evidence="19" key="2">
    <citation type="submission" date="2023-07" db="EMBL/GenBank/DDBJ databases">
        <title>Genome-based characterization of strain KMM 296 and proposal for reclassification of Cobetia litoralis and Cobetia pacifica, and emended description of the species Cobetia amphilecti and Cobetia marina.</title>
        <authorList>
            <person name="Balabanova L."/>
            <person name="Nedashkovskaya O."/>
        </authorList>
    </citation>
    <scope>NUCLEOTIDE SEQUENCE [LARGE SCALE GENOMIC DNA]</scope>
    <source>
        <strain evidence="19">NRIC 0815</strain>
    </source>
</reference>
<gene>
    <name evidence="18" type="ORF">QLT01_16670</name>
</gene>
<keyword evidence="7" id="KW-0443">Lipid metabolism</keyword>
<evidence type="ECO:0000256" key="1">
    <source>
        <dbReference type="ARBA" id="ARBA00001974"/>
    </source>
</evidence>
<dbReference type="EC" id="1.1.3.6" evidence="13"/>
<dbReference type="Gene3D" id="3.50.50.60">
    <property type="entry name" value="FAD/NAD(P)-binding domain"/>
    <property type="match status" value="3"/>
</dbReference>
<evidence type="ECO:0000256" key="5">
    <source>
        <dbReference type="ARBA" id="ARBA00022827"/>
    </source>
</evidence>
<dbReference type="PANTHER" id="PTHR47470:SF1">
    <property type="entry name" value="FAD-DEPENDENT OXIDOREDUCTASE 2 FAD BINDING DOMAIN-CONTAINING PROTEIN"/>
    <property type="match status" value="1"/>
</dbReference>
<feature type="compositionally biased region" description="Basic residues" evidence="16">
    <location>
        <begin position="16"/>
        <end position="26"/>
    </location>
</feature>
<feature type="domain" description="4Fe-4S ferredoxin-type" evidence="17">
    <location>
        <begin position="207"/>
        <end position="242"/>
    </location>
</feature>
<evidence type="ECO:0000256" key="8">
    <source>
        <dbReference type="ARBA" id="ARBA00023166"/>
    </source>
</evidence>
<organism evidence="18 19">
    <name type="scientific">Cobetia amphilecti</name>
    <dbReference type="NCBI Taxonomy" id="1055104"/>
    <lineage>
        <taxon>Bacteria</taxon>
        <taxon>Pseudomonadati</taxon>
        <taxon>Pseudomonadota</taxon>
        <taxon>Gammaproteobacteria</taxon>
        <taxon>Oceanospirillales</taxon>
        <taxon>Halomonadaceae</taxon>
        <taxon>Cobetia</taxon>
    </lineage>
</organism>
<keyword evidence="3" id="KW-0153">Cholesterol metabolism</keyword>
<dbReference type="Pfam" id="PF13450">
    <property type="entry name" value="NAD_binding_8"/>
    <property type="match status" value="1"/>
</dbReference>
<evidence type="ECO:0000256" key="13">
    <source>
        <dbReference type="ARBA" id="ARBA00049723"/>
    </source>
</evidence>
<comment type="caution">
    <text evidence="18">The sequence shown here is derived from an EMBL/GenBank/DDBJ whole genome shotgun (WGS) entry which is preliminary data.</text>
</comment>
<evidence type="ECO:0000256" key="15">
    <source>
        <dbReference type="ARBA" id="ARBA00049778"/>
    </source>
</evidence>
<dbReference type="EC" id="5.3.3.1" evidence="11"/>
<dbReference type="InterPro" id="IPR036188">
    <property type="entry name" value="FAD/NAD-bd_sf"/>
</dbReference>
<keyword evidence="8" id="KW-1207">Sterol metabolism</keyword>
<keyword evidence="6" id="KW-0560">Oxidoreductase</keyword>
<evidence type="ECO:0000313" key="18">
    <source>
        <dbReference type="EMBL" id="MDI5885978.1"/>
    </source>
</evidence>
<keyword evidence="4" id="KW-0285">Flavoprotein</keyword>
<evidence type="ECO:0000256" key="6">
    <source>
        <dbReference type="ARBA" id="ARBA00023002"/>
    </source>
</evidence>
<dbReference type="PROSITE" id="PS51379">
    <property type="entry name" value="4FE4S_FER_2"/>
    <property type="match status" value="1"/>
</dbReference>
<evidence type="ECO:0000256" key="12">
    <source>
        <dbReference type="ARBA" id="ARBA00049645"/>
    </source>
</evidence>
<keyword evidence="5" id="KW-0274">FAD</keyword>
<keyword evidence="19" id="KW-1185">Reference proteome</keyword>
<dbReference type="PANTHER" id="PTHR47470">
    <property type="entry name" value="CHOLESTEROL OXIDASE"/>
    <property type="match status" value="1"/>
</dbReference>
<dbReference type="Pfam" id="PF05199">
    <property type="entry name" value="GMC_oxred_C"/>
    <property type="match status" value="1"/>
</dbReference>
<evidence type="ECO:0000256" key="3">
    <source>
        <dbReference type="ARBA" id="ARBA00022548"/>
    </source>
</evidence>
<protein>
    <recommendedName>
        <fullName evidence="14">Cholesterol oxidase</fullName>
        <ecNumber evidence="13">1.1.3.6</ecNumber>
        <ecNumber evidence="11">5.3.3.1</ecNumber>
    </recommendedName>
    <alternativeName>
        <fullName evidence="15">Cholesterol isomerase</fullName>
    </alternativeName>
</protein>
<evidence type="ECO:0000256" key="16">
    <source>
        <dbReference type="SAM" id="MobiDB-lite"/>
    </source>
</evidence>
<comment type="similarity">
    <text evidence="2">Belongs to the GMC oxidoreductase family.</text>
</comment>
<evidence type="ECO:0000256" key="4">
    <source>
        <dbReference type="ARBA" id="ARBA00022630"/>
    </source>
</evidence>
<evidence type="ECO:0000313" key="19">
    <source>
        <dbReference type="Proteomes" id="UP001229025"/>
    </source>
</evidence>
<comment type="pathway">
    <text evidence="12">Steroid metabolism; cholesterol degradation.</text>
</comment>
<dbReference type="InterPro" id="IPR017896">
    <property type="entry name" value="4Fe4S_Fe-S-bd"/>
</dbReference>
<dbReference type="SUPFAM" id="SSF51905">
    <property type="entry name" value="FAD/NAD(P)-binding domain"/>
    <property type="match status" value="1"/>
</dbReference>
<evidence type="ECO:0000256" key="2">
    <source>
        <dbReference type="ARBA" id="ARBA00010790"/>
    </source>
</evidence>
<dbReference type="InterPro" id="IPR007867">
    <property type="entry name" value="GMC_OxRtase_C"/>
</dbReference>
<evidence type="ECO:0000256" key="10">
    <source>
        <dbReference type="ARBA" id="ARBA00023235"/>
    </source>
</evidence>
<evidence type="ECO:0000256" key="11">
    <source>
        <dbReference type="ARBA" id="ARBA00038856"/>
    </source>
</evidence>
<sequence length="569" mass="62459">MSETDRHASDTAQQTHAHKHEHKHGHKHEHDYDYLIVGSGFGGSVCAHRLTEKGYRVAVMEQGKRWTPDNMPRSNWRLSRWLWRPMLGLRGFFTMSFFRHVIVLHGNAVGGGSITYAQTLLVPPDRVWDNGQWAGLNDWHAVMPAHYATAKQMLGVTTNQIIAPADHHLKRMAEVAGCEDTWYPTEVGIFFGPEGESGTPAAGSAHADPYFDGEGPERHSCIGCGGCMMGCRHGAKNSLDKNYLYLAEKHGAQMHAETKVIDVVPLNGKADGADGYVVTTVPSTFAGLYLGLGKRRVTCQSIVFAGSSLGTQELLFHLRDRGSLPNISCALGKRVRTNAESLISCRMPDSHDDMSKGIAIGSGIHIDEHTHIEATRYPAGSDFMGLLFTAMARGKPGWSRPFSWLKAMAKVVAANPRRALKFQLPWGFAKETIIFLCMQTADGHLNMKLKRLWYWPLRKALVTEGKRIPTFIPEANDFVTRGAEAIGAIPGSSIPEILFNIPTTAHCMGGAAMAASPEDGVCDGQNRVFHYRNMLICDSSMLAANLGVNPSLTITALAEHAMSHIPRKD</sequence>
<dbReference type="InterPro" id="IPR052542">
    <property type="entry name" value="Cholesterol_Oxidase"/>
</dbReference>
<keyword evidence="10" id="KW-0413">Isomerase</keyword>
<keyword evidence="9" id="KW-0753">Steroid metabolism</keyword>
<dbReference type="RefSeq" id="WP_284727530.1">
    <property type="nucleotide sequence ID" value="NZ_JASCSA010000020.1"/>
</dbReference>
<evidence type="ECO:0000259" key="17">
    <source>
        <dbReference type="PROSITE" id="PS51379"/>
    </source>
</evidence>
<evidence type="ECO:0000256" key="7">
    <source>
        <dbReference type="ARBA" id="ARBA00023098"/>
    </source>
</evidence>
<proteinExistence type="inferred from homology"/>
<evidence type="ECO:0000256" key="14">
    <source>
        <dbReference type="ARBA" id="ARBA00049744"/>
    </source>
</evidence>
<accession>A0ABT6UTE1</accession>
<reference evidence="18 19" key="1">
    <citation type="submission" date="2023-04" db="EMBL/GenBank/DDBJ databases">
        <authorList>
            <person name="Otstavnykh N."/>
            <person name="Seitkalieva A."/>
            <person name="Bystritskaya E."/>
        </authorList>
    </citation>
    <scope>NUCLEOTIDE SEQUENCE [LARGE SCALE GENOMIC DNA]</scope>
    <source>
        <strain evidence="18 19">NRIC 0815</strain>
    </source>
</reference>
<feature type="region of interest" description="Disordered" evidence="16">
    <location>
        <begin position="1"/>
        <end position="26"/>
    </location>
</feature>
<name>A0ABT6UTE1_9GAMM</name>